<accession>A0ABR4C5R1</accession>
<keyword evidence="1" id="KW-0812">Transmembrane</keyword>
<reference evidence="2 3" key="1">
    <citation type="journal article" date="2024" name="Commun. Biol.">
        <title>Comparative genomic analysis of thermophilic fungi reveals convergent evolutionary adaptations and gene losses.</title>
        <authorList>
            <person name="Steindorff A.S."/>
            <person name="Aguilar-Pontes M.V."/>
            <person name="Robinson A.J."/>
            <person name="Andreopoulos B."/>
            <person name="LaButti K."/>
            <person name="Kuo A."/>
            <person name="Mondo S."/>
            <person name="Riley R."/>
            <person name="Otillar R."/>
            <person name="Haridas S."/>
            <person name="Lipzen A."/>
            <person name="Grimwood J."/>
            <person name="Schmutz J."/>
            <person name="Clum A."/>
            <person name="Reid I.D."/>
            <person name="Moisan M.C."/>
            <person name="Butler G."/>
            <person name="Nguyen T.T.M."/>
            <person name="Dewar K."/>
            <person name="Conant G."/>
            <person name="Drula E."/>
            <person name="Henrissat B."/>
            <person name="Hansel C."/>
            <person name="Singer S."/>
            <person name="Hutchinson M.I."/>
            <person name="de Vries R.P."/>
            <person name="Natvig D.O."/>
            <person name="Powell A.J."/>
            <person name="Tsang A."/>
            <person name="Grigoriev I.V."/>
        </authorList>
    </citation>
    <scope>NUCLEOTIDE SEQUENCE [LARGE SCALE GENOMIC DNA]</scope>
    <source>
        <strain evidence="2 3">CBS 494.80</strain>
    </source>
</reference>
<keyword evidence="1" id="KW-1133">Transmembrane helix</keyword>
<feature type="transmembrane region" description="Helical" evidence="1">
    <location>
        <begin position="80"/>
        <end position="101"/>
    </location>
</feature>
<feature type="transmembrane region" description="Helical" evidence="1">
    <location>
        <begin position="7"/>
        <end position="27"/>
    </location>
</feature>
<evidence type="ECO:0000313" key="3">
    <source>
        <dbReference type="Proteomes" id="UP001595075"/>
    </source>
</evidence>
<keyword evidence="3" id="KW-1185">Reference proteome</keyword>
<sequence>MRLLYSILLKYIFVIFTAPFALSIPLLNTGTSTSATRISNAAQGVVPPTANLHEPVSKILAPAFHFRLEAREQSKKTGKMILGIGIGVGFGICIIMCVNITNCKGEKKPARPTQSRVEGLTRH</sequence>
<organism evidence="2 3">
    <name type="scientific">Oculimacula yallundae</name>
    <dbReference type="NCBI Taxonomy" id="86028"/>
    <lineage>
        <taxon>Eukaryota</taxon>
        <taxon>Fungi</taxon>
        <taxon>Dikarya</taxon>
        <taxon>Ascomycota</taxon>
        <taxon>Pezizomycotina</taxon>
        <taxon>Leotiomycetes</taxon>
        <taxon>Helotiales</taxon>
        <taxon>Ploettnerulaceae</taxon>
        <taxon>Oculimacula</taxon>
    </lineage>
</organism>
<evidence type="ECO:0008006" key="4">
    <source>
        <dbReference type="Google" id="ProtNLM"/>
    </source>
</evidence>
<comment type="caution">
    <text evidence="2">The sequence shown here is derived from an EMBL/GenBank/DDBJ whole genome shotgun (WGS) entry which is preliminary data.</text>
</comment>
<protein>
    <recommendedName>
        <fullName evidence="4">Transmembrane protein</fullName>
    </recommendedName>
</protein>
<proteinExistence type="predicted"/>
<evidence type="ECO:0000313" key="2">
    <source>
        <dbReference type="EMBL" id="KAL2065280.1"/>
    </source>
</evidence>
<dbReference type="EMBL" id="JAZHXI010000012">
    <property type="protein sequence ID" value="KAL2065280.1"/>
    <property type="molecule type" value="Genomic_DNA"/>
</dbReference>
<evidence type="ECO:0000256" key="1">
    <source>
        <dbReference type="SAM" id="Phobius"/>
    </source>
</evidence>
<keyword evidence="1" id="KW-0472">Membrane</keyword>
<dbReference type="Proteomes" id="UP001595075">
    <property type="component" value="Unassembled WGS sequence"/>
</dbReference>
<gene>
    <name evidence="2" type="ORF">VTL71DRAFT_2949</name>
</gene>
<name>A0ABR4C5R1_9HELO</name>